<feature type="compositionally biased region" description="Low complexity" evidence="1">
    <location>
        <begin position="61"/>
        <end position="72"/>
    </location>
</feature>
<protein>
    <submittedName>
        <fullName evidence="2">Uncharacterized protein</fullName>
    </submittedName>
</protein>
<evidence type="ECO:0000313" key="2">
    <source>
        <dbReference type="EMBL" id="KIJ97329.1"/>
    </source>
</evidence>
<evidence type="ECO:0000313" key="3">
    <source>
        <dbReference type="Proteomes" id="UP000054477"/>
    </source>
</evidence>
<keyword evidence="3" id="KW-1185">Reference proteome</keyword>
<accession>A0A0C9WLK3</accession>
<dbReference type="OrthoDB" id="5538558at2759"/>
<dbReference type="Proteomes" id="UP000054477">
    <property type="component" value="Unassembled WGS sequence"/>
</dbReference>
<feature type="non-terminal residue" evidence="2">
    <location>
        <position position="1"/>
    </location>
</feature>
<dbReference type="EMBL" id="KN838696">
    <property type="protein sequence ID" value="KIJ97329.1"/>
    <property type="molecule type" value="Genomic_DNA"/>
</dbReference>
<evidence type="ECO:0000256" key="1">
    <source>
        <dbReference type="SAM" id="MobiDB-lite"/>
    </source>
</evidence>
<name>A0A0C9WLK3_9AGAR</name>
<gene>
    <name evidence="2" type="ORF">K443DRAFT_105850</name>
</gene>
<dbReference type="InterPro" id="IPR029069">
    <property type="entry name" value="HotDog_dom_sf"/>
</dbReference>
<organism evidence="2 3">
    <name type="scientific">Laccaria amethystina LaAM-08-1</name>
    <dbReference type="NCBI Taxonomy" id="1095629"/>
    <lineage>
        <taxon>Eukaryota</taxon>
        <taxon>Fungi</taxon>
        <taxon>Dikarya</taxon>
        <taxon>Basidiomycota</taxon>
        <taxon>Agaricomycotina</taxon>
        <taxon>Agaricomycetes</taxon>
        <taxon>Agaricomycetidae</taxon>
        <taxon>Agaricales</taxon>
        <taxon>Agaricineae</taxon>
        <taxon>Hydnangiaceae</taxon>
        <taxon>Laccaria</taxon>
    </lineage>
</organism>
<dbReference type="SUPFAM" id="SSF54637">
    <property type="entry name" value="Thioesterase/thiol ester dehydrase-isomerase"/>
    <property type="match status" value="1"/>
</dbReference>
<feature type="region of interest" description="Disordered" evidence="1">
    <location>
        <begin position="18"/>
        <end position="93"/>
    </location>
</feature>
<dbReference type="HOGENOM" id="CLU_078553_0_0_1"/>
<sequence length="272" mass="30305">SSFFPLRTTLRLRPLLRFPPKRDSSSIRDLQAAFRDPSSPFHIPPGQSGPSSPDAPPPPTHYHAATPTPTHTAQMSTLAHQLPPGPAGRSDTPHTLEQAKECLREWGYDPMSFWEQRIVWGDHDAFQGVDGAKCVGMLIMFVMVRIKWMMSLGDELGGPERAKAMINAQGVSLILKSIEVRYKRIVTYPDTLLIGYRPLPTSPPPPNHNRTDDDSAFYVAASAFSLAQGKMVAHSKEALVWYNYDVGRKCDPGEEARGVVRRRMAGQVYGRR</sequence>
<reference evidence="2 3" key="1">
    <citation type="submission" date="2014-04" db="EMBL/GenBank/DDBJ databases">
        <authorList>
            <consortium name="DOE Joint Genome Institute"/>
            <person name="Kuo A."/>
            <person name="Kohler A."/>
            <person name="Nagy L.G."/>
            <person name="Floudas D."/>
            <person name="Copeland A."/>
            <person name="Barry K.W."/>
            <person name="Cichocki N."/>
            <person name="Veneault-Fourrey C."/>
            <person name="LaButti K."/>
            <person name="Lindquist E.A."/>
            <person name="Lipzen A."/>
            <person name="Lundell T."/>
            <person name="Morin E."/>
            <person name="Murat C."/>
            <person name="Sun H."/>
            <person name="Tunlid A."/>
            <person name="Henrissat B."/>
            <person name="Grigoriev I.V."/>
            <person name="Hibbett D.S."/>
            <person name="Martin F."/>
            <person name="Nordberg H.P."/>
            <person name="Cantor M.N."/>
            <person name="Hua S.X."/>
        </authorList>
    </citation>
    <scope>NUCLEOTIDE SEQUENCE [LARGE SCALE GENOMIC DNA]</scope>
    <source>
        <strain evidence="2 3">LaAM-08-1</strain>
    </source>
</reference>
<reference evidence="3" key="2">
    <citation type="submission" date="2015-01" db="EMBL/GenBank/DDBJ databases">
        <title>Evolutionary Origins and Diversification of the Mycorrhizal Mutualists.</title>
        <authorList>
            <consortium name="DOE Joint Genome Institute"/>
            <consortium name="Mycorrhizal Genomics Consortium"/>
            <person name="Kohler A."/>
            <person name="Kuo A."/>
            <person name="Nagy L.G."/>
            <person name="Floudas D."/>
            <person name="Copeland A."/>
            <person name="Barry K.W."/>
            <person name="Cichocki N."/>
            <person name="Veneault-Fourrey C."/>
            <person name="LaButti K."/>
            <person name="Lindquist E.A."/>
            <person name="Lipzen A."/>
            <person name="Lundell T."/>
            <person name="Morin E."/>
            <person name="Murat C."/>
            <person name="Riley R."/>
            <person name="Ohm R."/>
            <person name="Sun H."/>
            <person name="Tunlid A."/>
            <person name="Henrissat B."/>
            <person name="Grigoriev I.V."/>
            <person name="Hibbett D.S."/>
            <person name="Martin F."/>
        </authorList>
    </citation>
    <scope>NUCLEOTIDE SEQUENCE [LARGE SCALE GENOMIC DNA]</scope>
    <source>
        <strain evidence="3">LaAM-08-1</strain>
    </source>
</reference>
<dbReference type="Gene3D" id="3.10.129.10">
    <property type="entry name" value="Hotdog Thioesterase"/>
    <property type="match status" value="1"/>
</dbReference>
<dbReference type="AlphaFoldDB" id="A0A0C9WLK3"/>
<dbReference type="Pfam" id="PF13279">
    <property type="entry name" value="4HBT_2"/>
    <property type="match status" value="1"/>
</dbReference>
<proteinExistence type="predicted"/>